<protein>
    <submittedName>
        <fullName evidence="1">Uncharacterized protein</fullName>
    </submittedName>
</protein>
<name>A0AAD7AD03_9AGAR</name>
<dbReference type="Proteomes" id="UP001218218">
    <property type="component" value="Unassembled WGS sequence"/>
</dbReference>
<proteinExistence type="predicted"/>
<evidence type="ECO:0000313" key="2">
    <source>
        <dbReference type="Proteomes" id="UP001218218"/>
    </source>
</evidence>
<feature type="non-terminal residue" evidence="1">
    <location>
        <position position="1"/>
    </location>
</feature>
<dbReference type="EMBL" id="JARIHO010000009">
    <property type="protein sequence ID" value="KAJ7355483.1"/>
    <property type="molecule type" value="Genomic_DNA"/>
</dbReference>
<gene>
    <name evidence="1" type="ORF">DFH08DRAFT_689830</name>
</gene>
<reference evidence="1" key="1">
    <citation type="submission" date="2023-03" db="EMBL/GenBank/DDBJ databases">
        <title>Massive genome expansion in bonnet fungi (Mycena s.s.) driven by repeated elements and novel gene families across ecological guilds.</title>
        <authorList>
            <consortium name="Lawrence Berkeley National Laboratory"/>
            <person name="Harder C.B."/>
            <person name="Miyauchi S."/>
            <person name="Viragh M."/>
            <person name="Kuo A."/>
            <person name="Thoen E."/>
            <person name="Andreopoulos B."/>
            <person name="Lu D."/>
            <person name="Skrede I."/>
            <person name="Drula E."/>
            <person name="Henrissat B."/>
            <person name="Morin E."/>
            <person name="Kohler A."/>
            <person name="Barry K."/>
            <person name="LaButti K."/>
            <person name="Morin E."/>
            <person name="Salamov A."/>
            <person name="Lipzen A."/>
            <person name="Mereny Z."/>
            <person name="Hegedus B."/>
            <person name="Baldrian P."/>
            <person name="Stursova M."/>
            <person name="Weitz H."/>
            <person name="Taylor A."/>
            <person name="Grigoriev I.V."/>
            <person name="Nagy L.G."/>
            <person name="Martin F."/>
            <person name="Kauserud H."/>
        </authorList>
    </citation>
    <scope>NUCLEOTIDE SEQUENCE</scope>
    <source>
        <strain evidence="1">CBHHK002</strain>
    </source>
</reference>
<organism evidence="1 2">
    <name type="scientific">Mycena albidolilacea</name>
    <dbReference type="NCBI Taxonomy" id="1033008"/>
    <lineage>
        <taxon>Eukaryota</taxon>
        <taxon>Fungi</taxon>
        <taxon>Dikarya</taxon>
        <taxon>Basidiomycota</taxon>
        <taxon>Agaricomycotina</taxon>
        <taxon>Agaricomycetes</taxon>
        <taxon>Agaricomycetidae</taxon>
        <taxon>Agaricales</taxon>
        <taxon>Marasmiineae</taxon>
        <taxon>Mycenaceae</taxon>
        <taxon>Mycena</taxon>
    </lineage>
</organism>
<dbReference type="AlphaFoldDB" id="A0AAD7AD03"/>
<keyword evidence="2" id="KW-1185">Reference proteome</keyword>
<comment type="caution">
    <text evidence="1">The sequence shown here is derived from an EMBL/GenBank/DDBJ whole genome shotgun (WGS) entry which is preliminary data.</text>
</comment>
<evidence type="ECO:0000313" key="1">
    <source>
        <dbReference type="EMBL" id="KAJ7355483.1"/>
    </source>
</evidence>
<sequence length="81" mass="9446">NLFQWLWPKIVQIGLDEFVDYFNNKRTWKQQDRILPSGVAPNVVFDMPGNYRRENLAIPVTQEAIDELHALIDTSQEDALC</sequence>
<accession>A0AAD7AD03</accession>